<keyword evidence="4 8" id="KW-1133">Transmembrane helix</keyword>
<evidence type="ECO:0000256" key="1">
    <source>
        <dbReference type="ARBA" id="ARBA00004651"/>
    </source>
</evidence>
<dbReference type="PANTHER" id="PTHR42643">
    <property type="entry name" value="IONOTROPIC RECEPTOR 20A-RELATED"/>
    <property type="match status" value="1"/>
</dbReference>
<dbReference type="PANTHER" id="PTHR42643:SF30">
    <property type="entry name" value="IONOTROPIC RECEPTOR 40A-RELATED"/>
    <property type="match status" value="1"/>
</dbReference>
<evidence type="ECO:0008006" key="12">
    <source>
        <dbReference type="Google" id="ProtNLM"/>
    </source>
</evidence>
<feature type="signal peptide" evidence="9">
    <location>
        <begin position="1"/>
        <end position="18"/>
    </location>
</feature>
<feature type="transmembrane region" description="Helical" evidence="8">
    <location>
        <begin position="954"/>
        <end position="970"/>
    </location>
</feature>
<evidence type="ECO:0000256" key="3">
    <source>
        <dbReference type="ARBA" id="ARBA00022692"/>
    </source>
</evidence>
<evidence type="ECO:0000256" key="8">
    <source>
        <dbReference type="SAM" id="Phobius"/>
    </source>
</evidence>
<keyword evidence="9" id="KW-0732">Signal</keyword>
<keyword evidence="7" id="KW-0325">Glycoprotein</keyword>
<accession>A0A9N9S460</accession>
<comment type="subcellular location">
    <subcellularLocation>
        <location evidence="1">Cell membrane</location>
        <topology evidence="1">Multi-pass membrane protein</topology>
    </subcellularLocation>
</comment>
<organism evidence="10 11">
    <name type="scientific">Chironomus riparius</name>
    <dbReference type="NCBI Taxonomy" id="315576"/>
    <lineage>
        <taxon>Eukaryota</taxon>
        <taxon>Metazoa</taxon>
        <taxon>Ecdysozoa</taxon>
        <taxon>Arthropoda</taxon>
        <taxon>Hexapoda</taxon>
        <taxon>Insecta</taxon>
        <taxon>Pterygota</taxon>
        <taxon>Neoptera</taxon>
        <taxon>Endopterygota</taxon>
        <taxon>Diptera</taxon>
        <taxon>Nematocera</taxon>
        <taxon>Chironomoidea</taxon>
        <taxon>Chironomidae</taxon>
        <taxon>Chironominae</taxon>
        <taxon>Chironomus</taxon>
    </lineage>
</organism>
<evidence type="ECO:0000256" key="9">
    <source>
        <dbReference type="SAM" id="SignalP"/>
    </source>
</evidence>
<gene>
    <name evidence="10" type="ORF">CHIRRI_LOCUS13365</name>
</gene>
<protein>
    <recommendedName>
        <fullName evidence="12">Ionotropic receptor</fullName>
    </recommendedName>
</protein>
<feature type="transmembrane region" description="Helical" evidence="8">
    <location>
        <begin position="892"/>
        <end position="911"/>
    </location>
</feature>
<name>A0A9N9S460_9DIPT</name>
<evidence type="ECO:0000256" key="5">
    <source>
        <dbReference type="ARBA" id="ARBA00023136"/>
    </source>
</evidence>
<evidence type="ECO:0000256" key="4">
    <source>
        <dbReference type="ARBA" id="ARBA00022989"/>
    </source>
</evidence>
<evidence type="ECO:0000256" key="6">
    <source>
        <dbReference type="ARBA" id="ARBA00023170"/>
    </source>
</evidence>
<keyword evidence="2" id="KW-1003">Cell membrane</keyword>
<evidence type="ECO:0000256" key="7">
    <source>
        <dbReference type="ARBA" id="ARBA00023180"/>
    </source>
</evidence>
<keyword evidence="11" id="KW-1185">Reference proteome</keyword>
<feature type="transmembrane region" description="Helical" evidence="8">
    <location>
        <begin position="344"/>
        <end position="363"/>
    </location>
</feature>
<keyword evidence="3 8" id="KW-0812">Transmembrane</keyword>
<evidence type="ECO:0000313" key="10">
    <source>
        <dbReference type="EMBL" id="CAG9810552.1"/>
    </source>
</evidence>
<sequence>MKISPVFLIISHLAVIICNFNEDFKHIELTASAIAEVCEKFLINQSIEFDIIIYGRRSSQINGIVDGLLSRIGSKTAINLKYIENRDSWHHEMRKSAILFFSDELDVWKFTKLSKLSNIFPTQFKFFIYSKNFLSSYSVLRKYNKDITTVQSHQYFLMDIPEYLMLLTIEHFNDGICNEPVMTTINSFNIATESWNKNLENYEKFKNFYGCQFEVFDVFGQFLYRKEKISETSDCVKSGFSNCSSLILKESGDPNLQGIAVDLFKMMSKIGNFTLNFQFLTGDFDSFGSDVNPALRIHFGPLSLASNSEVFPTSLIDNGYFLLASTPSEFYTNYEKMWLPFDDVTWILLLFTFVAAFTVIFIVKLMDIDVRNAVLGREITTPSWNIIHIFFGISHLKLPMASIPRFILMLLILFCLIFRTCYQSKFFEFMTSDMRKPPPKTIDDLIFRNYTFVTCSEGHKVALEDIVKDQRITTKDEPNCVHLYCDNFNKVSMKLAFFIEGIQFTTFNSFCQRSAHKLDNFHKSLDILALFTHRNSFIYELLNEVLDKTISTGIPQYIMKFHDSAIYKKYEPIVDNRPKVLTLDDLSFGFILWLEFDVILYGDETDNLRDIIGLFLSYVSNKGLTNVQHVKDTDQWHHKLIKSAILFFKNEHFVLKFNTYAQLDNEFYITLKFLIFSEEVLQNEPAQRTYFDDSALIASHAFIFANLKYAIELFMYENFEEGNCNIAKRVHLNTYFKYPGRWERKLNNYAKFRNFNKCTIRITEPFGIFLYLKDKNVEVLKCFATTAENCSFYMTYYGTKYGLQGFIIDLFDIVSKYANFTPFYQLYVYNITGPDYNRVYPRIMMNLNTFGNATNPRLFDTPLLLSGEYMFAVSPSDFYTNFEKLWLPFDDITWTLLLLTFVVAFTIIAVVKCTPKFFRNAVFGHEIQTPALNVFHIFFGISQMKLPVGSNPRFILILFIAFCLIFRTCYQSKSFEFLTTDMRKPPPNTVEDLIVDDYTVYVCDSGHDVKYCESLGNSKDKAAFFIEDIQYSVFNYICGGAAIRMRDFRLEIPMTAMFIMYNSFLYEFINDILWKLIPAGIPQHLIDYHALNLHKKYEPFSDLSPKVLKLADLSFGFVLWAVACGFSVVGFIFEYFQIQFQKYSTNLIGLWIFIRVLLLRLRVVVM</sequence>
<evidence type="ECO:0000256" key="2">
    <source>
        <dbReference type="ARBA" id="ARBA00022475"/>
    </source>
</evidence>
<feature type="chain" id="PRO_5040186695" description="Ionotropic receptor" evidence="9">
    <location>
        <begin position="19"/>
        <end position="1166"/>
    </location>
</feature>
<evidence type="ECO:0000313" key="11">
    <source>
        <dbReference type="Proteomes" id="UP001153620"/>
    </source>
</evidence>
<proteinExistence type="predicted"/>
<dbReference type="GO" id="GO:0005886">
    <property type="term" value="C:plasma membrane"/>
    <property type="evidence" value="ECO:0007669"/>
    <property type="project" value="UniProtKB-SubCell"/>
</dbReference>
<reference evidence="10" key="1">
    <citation type="submission" date="2022-01" db="EMBL/GenBank/DDBJ databases">
        <authorList>
            <person name="King R."/>
        </authorList>
    </citation>
    <scope>NUCLEOTIDE SEQUENCE</scope>
</reference>
<dbReference type="EMBL" id="OU895880">
    <property type="protein sequence ID" value="CAG9810552.1"/>
    <property type="molecule type" value="Genomic_DNA"/>
</dbReference>
<keyword evidence="6" id="KW-0675">Receptor</keyword>
<dbReference type="InterPro" id="IPR052192">
    <property type="entry name" value="Insect_Ionotropic_Sensory_Rcpt"/>
</dbReference>
<keyword evidence="5 8" id="KW-0472">Membrane</keyword>
<dbReference type="Proteomes" id="UP001153620">
    <property type="component" value="Chromosome 4"/>
</dbReference>
<reference evidence="10" key="2">
    <citation type="submission" date="2022-10" db="EMBL/GenBank/DDBJ databases">
        <authorList>
            <consortium name="ENA_rothamsted_submissions"/>
            <consortium name="culmorum"/>
            <person name="King R."/>
        </authorList>
    </citation>
    <scope>NUCLEOTIDE SEQUENCE</scope>
</reference>
<feature type="transmembrane region" description="Helical" evidence="8">
    <location>
        <begin position="402"/>
        <end position="422"/>
    </location>
</feature>
<feature type="transmembrane region" description="Helical" evidence="8">
    <location>
        <begin position="1148"/>
        <end position="1165"/>
    </location>
</feature>
<dbReference type="OrthoDB" id="7725497at2759"/>
<dbReference type="AlphaFoldDB" id="A0A9N9S460"/>
<feature type="transmembrane region" description="Helical" evidence="8">
    <location>
        <begin position="1113"/>
        <end position="1136"/>
    </location>
</feature>
<dbReference type="Gene3D" id="1.10.287.70">
    <property type="match status" value="2"/>
</dbReference>